<proteinExistence type="predicted"/>
<evidence type="ECO:0000313" key="3">
    <source>
        <dbReference type="Proteomes" id="UP000034022"/>
    </source>
</evidence>
<feature type="domain" description="TfoX N-terminal" evidence="1">
    <location>
        <begin position="13"/>
        <end position="98"/>
    </location>
</feature>
<organism evidence="2 3">
    <name type="scientific">Candidatus Falkowbacteria bacterium GW2011_GWE1_38_31</name>
    <dbReference type="NCBI Taxonomy" id="1618638"/>
    <lineage>
        <taxon>Bacteria</taxon>
        <taxon>Candidatus Falkowiibacteriota</taxon>
    </lineage>
</organism>
<sequence>MSSKQSTIDFILDQIQGAGEVRARKMFGEYALYCDDKVVALVCDDQLFVKITDAGKKFVGKNYKEGKAYPSAKPSMLIDEELIENREWLWDLVRITADALPMVKVKRKN</sequence>
<dbReference type="SUPFAM" id="SSF159894">
    <property type="entry name" value="YgaC/TfoX-N like"/>
    <property type="match status" value="1"/>
</dbReference>
<comment type="caution">
    <text evidence="2">The sequence shown here is derived from an EMBL/GenBank/DDBJ whole genome shotgun (WGS) entry which is preliminary data.</text>
</comment>
<evidence type="ECO:0000313" key="2">
    <source>
        <dbReference type="EMBL" id="KKQ69721.1"/>
    </source>
</evidence>
<accession>A0A0G0MXU3</accession>
<dbReference type="EMBL" id="LBUU01000010">
    <property type="protein sequence ID" value="KKQ69721.1"/>
    <property type="molecule type" value="Genomic_DNA"/>
</dbReference>
<reference evidence="2 3" key="1">
    <citation type="journal article" date="2015" name="Nature">
        <title>rRNA introns, odd ribosomes, and small enigmatic genomes across a large radiation of phyla.</title>
        <authorList>
            <person name="Brown C.T."/>
            <person name="Hug L.A."/>
            <person name="Thomas B.C."/>
            <person name="Sharon I."/>
            <person name="Castelle C.J."/>
            <person name="Singh A."/>
            <person name="Wilkins M.J."/>
            <person name="Williams K.H."/>
            <person name="Banfield J.F."/>
        </authorList>
    </citation>
    <scope>NUCLEOTIDE SEQUENCE [LARGE SCALE GENOMIC DNA]</scope>
</reference>
<gene>
    <name evidence="2" type="ORF">US91_C0010G0017</name>
</gene>
<evidence type="ECO:0000259" key="1">
    <source>
        <dbReference type="Pfam" id="PF04993"/>
    </source>
</evidence>
<name>A0A0G0MXU3_9BACT</name>
<dbReference type="InterPro" id="IPR007076">
    <property type="entry name" value="TfoX_N"/>
</dbReference>
<protein>
    <submittedName>
        <fullName evidence="2">TfoX-like protein</fullName>
    </submittedName>
</protein>
<dbReference type="Proteomes" id="UP000034022">
    <property type="component" value="Unassembled WGS sequence"/>
</dbReference>
<dbReference type="Pfam" id="PF04993">
    <property type="entry name" value="TfoX_N"/>
    <property type="match status" value="1"/>
</dbReference>
<dbReference type="Gene3D" id="3.30.1460.30">
    <property type="entry name" value="YgaC/TfoX-N like chaperone"/>
    <property type="match status" value="1"/>
</dbReference>
<dbReference type="PATRIC" id="fig|1618638.3.peg.1078"/>
<dbReference type="AlphaFoldDB" id="A0A0G0MXU3"/>